<proteinExistence type="predicted"/>
<evidence type="ECO:0000256" key="1">
    <source>
        <dbReference type="SAM" id="MobiDB-lite"/>
    </source>
</evidence>
<protein>
    <submittedName>
        <fullName evidence="2">Na(+)/H(+) antiporter NhaA</fullName>
    </submittedName>
</protein>
<organism evidence="2 3">
    <name type="scientific">Acrasis kona</name>
    <dbReference type="NCBI Taxonomy" id="1008807"/>
    <lineage>
        <taxon>Eukaryota</taxon>
        <taxon>Discoba</taxon>
        <taxon>Heterolobosea</taxon>
        <taxon>Tetramitia</taxon>
        <taxon>Eutetramitia</taxon>
        <taxon>Acrasidae</taxon>
        <taxon>Acrasis</taxon>
    </lineage>
</organism>
<dbReference type="EMBL" id="JAOPGA020001587">
    <property type="protein sequence ID" value="KAL0489669.1"/>
    <property type="molecule type" value="Genomic_DNA"/>
</dbReference>
<dbReference type="Proteomes" id="UP001431209">
    <property type="component" value="Unassembled WGS sequence"/>
</dbReference>
<reference evidence="2 3" key="1">
    <citation type="submission" date="2024-03" db="EMBL/GenBank/DDBJ databases">
        <title>The Acrasis kona genome and developmental transcriptomes reveal deep origins of eukaryotic multicellular pathways.</title>
        <authorList>
            <person name="Sheikh S."/>
            <person name="Fu C.-J."/>
            <person name="Brown M.W."/>
            <person name="Baldauf S.L."/>
        </authorList>
    </citation>
    <scope>NUCLEOTIDE SEQUENCE [LARGE SCALE GENOMIC DNA]</scope>
    <source>
        <strain evidence="2 3">ATCC MYA-3509</strain>
    </source>
</reference>
<sequence length="199" mass="21595">MNIQNTEQKQVATGTYTDDMMQLLSFMMKTPCITPQASGSAESSRKAAPNPPLAPMHDLTSTIANLQVYNTDSNSEVVASLKNSPLAHCSIVIENTSPNKAGAQNALKPKPIPLLKRDYKSMLLSSLSPNIDAEFCLSPSLTFLSPRLSPVDGINICPDKKKIRAARSPIYDSHDLFAVLVDICDGQNAQDQLFNMGNN</sequence>
<gene>
    <name evidence="2" type="ORF">AKO1_009127</name>
</gene>
<accession>A0AAW2ZJV1</accession>
<keyword evidence="3" id="KW-1185">Reference proteome</keyword>
<name>A0AAW2ZJV1_9EUKA</name>
<comment type="caution">
    <text evidence="2">The sequence shown here is derived from an EMBL/GenBank/DDBJ whole genome shotgun (WGS) entry which is preliminary data.</text>
</comment>
<dbReference type="AlphaFoldDB" id="A0AAW2ZJV1"/>
<evidence type="ECO:0000313" key="3">
    <source>
        <dbReference type="Proteomes" id="UP001431209"/>
    </source>
</evidence>
<feature type="region of interest" description="Disordered" evidence="1">
    <location>
        <begin position="35"/>
        <end position="56"/>
    </location>
</feature>
<evidence type="ECO:0000313" key="2">
    <source>
        <dbReference type="EMBL" id="KAL0489669.1"/>
    </source>
</evidence>